<keyword evidence="2" id="KW-1185">Reference proteome</keyword>
<sequence>MSIIVALESGKHTITSIEDVPSGLACNCICPSCHAVLVAKKGSEKRHHFAHHEADEYTHCRETALHLAAKQFFLNNDSTYLPPVECQSTSLKTILNEPYTYEYSFFNDMRDIQIVEEEVWLNEYVYRPDIRCEVDIYGLWEPLLIEIAVTHKVDDDKMEKIKSSDYSAIEIDLASLLKQPKVSVDELKQALYQPERIKWLNKSSRLLDYLNSIVCSKNSALVDERNDIIRNWHKQISNQLLSSGKVNLPRYKFPQHILATTIKLKDGNDYPIDKPQAPIIGGEFDLHGVSEIADSRFDLVLGYNGKTYRLPVALQIGEGPVKDLGKSYLALNDVSLPDPRVFVARLRWGRSERAEQHIKEVKNAQELVRFTKGAQIKRDITNKLKRFEQLQINPDMARSPNLATIEKYYDQFVEELGWLNIDALRYTCEINGGWIFGCPQRYWQVIALRSICYLSGKGIAVPILSQQLKRSFGIDVIEPVRSLQFMDTGKAVPNGWGVLNSYLKFLDRCNVLRRGYKEFEKIIIHGSDYQDKVFELKNES</sequence>
<dbReference type="AlphaFoldDB" id="A0A4R6P1E4"/>
<gene>
    <name evidence="1" type="ORF">DEU29_11556</name>
</gene>
<dbReference type="OrthoDB" id="9134102at2"/>
<dbReference type="RefSeq" id="WP_133540321.1">
    <property type="nucleotide sequence ID" value="NZ_SNXI01000015.1"/>
</dbReference>
<accession>A0A4R6P1E4</accession>
<reference evidence="1 2" key="1">
    <citation type="submission" date="2019-03" db="EMBL/GenBank/DDBJ databases">
        <title>Freshwater and sediment microbial communities from various areas in North America, analyzing microbe dynamics in response to fracking.</title>
        <authorList>
            <person name="Lamendella R."/>
        </authorList>
    </citation>
    <scope>NUCLEOTIDE SEQUENCE [LARGE SCALE GENOMIC DNA]</scope>
    <source>
        <strain evidence="1 2">18_TX</strain>
    </source>
</reference>
<name>A0A4R6P1E4_9GAMM</name>
<evidence type="ECO:0008006" key="3">
    <source>
        <dbReference type="Google" id="ProtNLM"/>
    </source>
</evidence>
<proteinExistence type="predicted"/>
<comment type="caution">
    <text evidence="1">The sequence shown here is derived from an EMBL/GenBank/DDBJ whole genome shotgun (WGS) entry which is preliminary data.</text>
</comment>
<dbReference type="EMBL" id="SNXI01000015">
    <property type="protein sequence ID" value="TDP30773.1"/>
    <property type="molecule type" value="Genomic_DNA"/>
</dbReference>
<evidence type="ECO:0000313" key="1">
    <source>
        <dbReference type="EMBL" id="TDP30773.1"/>
    </source>
</evidence>
<dbReference type="Proteomes" id="UP000295531">
    <property type="component" value="Unassembled WGS sequence"/>
</dbReference>
<evidence type="ECO:0000313" key="2">
    <source>
        <dbReference type="Proteomes" id="UP000295531"/>
    </source>
</evidence>
<organism evidence="1 2">
    <name type="scientific">Idiomarina aquatica</name>
    <dbReference type="NCBI Taxonomy" id="1327752"/>
    <lineage>
        <taxon>Bacteria</taxon>
        <taxon>Pseudomonadati</taxon>
        <taxon>Pseudomonadota</taxon>
        <taxon>Gammaproteobacteria</taxon>
        <taxon>Alteromonadales</taxon>
        <taxon>Idiomarinaceae</taxon>
        <taxon>Idiomarina</taxon>
    </lineage>
</organism>
<protein>
    <recommendedName>
        <fullName evidence="3">Competence protein CoiA-like protein</fullName>
    </recommendedName>
</protein>